<gene>
    <name evidence="1" type="ORF">SAMN02745729_13314</name>
</gene>
<dbReference type="STRING" id="1122198.SAMN02745729_13314"/>
<keyword evidence="2" id="KW-1185">Reference proteome</keyword>
<reference evidence="2" key="1">
    <citation type="submission" date="2016-10" db="EMBL/GenBank/DDBJ databases">
        <authorList>
            <person name="Varghese N."/>
            <person name="Submissions S."/>
        </authorList>
    </citation>
    <scope>NUCLEOTIDE SEQUENCE [LARGE SCALE GENOMIC DNA]</scope>
    <source>
        <strain evidence="2">DSM 11526</strain>
    </source>
</reference>
<protein>
    <submittedName>
        <fullName evidence="1">Uncharacterized protein</fullName>
    </submittedName>
</protein>
<accession>A0A1H4H928</accession>
<organism evidence="1 2">
    <name type="scientific">Marinobacterium iners DSM 11526</name>
    <dbReference type="NCBI Taxonomy" id="1122198"/>
    <lineage>
        <taxon>Bacteria</taxon>
        <taxon>Pseudomonadati</taxon>
        <taxon>Pseudomonadota</taxon>
        <taxon>Gammaproteobacteria</taxon>
        <taxon>Oceanospirillales</taxon>
        <taxon>Oceanospirillaceae</taxon>
        <taxon>Marinobacterium</taxon>
    </lineage>
</organism>
<sequence length="164" mass="18954">MFDNGKEVTKTYHQMLREKSLEGLSPLSKQVHELALQVFDNPNSADAKKRYFESFPRSFRLFMDIFQPNSFSELYDGYIYIHLIDSLASEYPETVGSIYLKLASKACLDADAPSYLRHNLVAFEGRYPEVYKKYYKNLTSDQQHNVELFKKASIHNGGKGVCNF</sequence>
<evidence type="ECO:0000313" key="2">
    <source>
        <dbReference type="Proteomes" id="UP000242469"/>
    </source>
</evidence>
<dbReference type="Proteomes" id="UP000242469">
    <property type="component" value="Unassembled WGS sequence"/>
</dbReference>
<dbReference type="AlphaFoldDB" id="A0A1H4H928"/>
<dbReference type="OrthoDB" id="9886513at2"/>
<evidence type="ECO:0000313" key="1">
    <source>
        <dbReference type="EMBL" id="SEB18294.1"/>
    </source>
</evidence>
<name>A0A1H4H928_9GAMM</name>
<dbReference type="EMBL" id="FNRJ01000033">
    <property type="protein sequence ID" value="SEB18294.1"/>
    <property type="molecule type" value="Genomic_DNA"/>
</dbReference>
<dbReference type="RefSeq" id="WP_139253979.1">
    <property type="nucleotide sequence ID" value="NZ_FNRJ01000033.1"/>
</dbReference>
<proteinExistence type="predicted"/>